<keyword evidence="1" id="KW-0812">Transmembrane</keyword>
<accession>D2PJ06</accession>
<evidence type="ECO:0000259" key="2">
    <source>
        <dbReference type="Pfam" id="PF00535"/>
    </source>
</evidence>
<dbReference type="PANTHER" id="PTHR22916:SF64">
    <property type="entry name" value="TRANSFERASE, PUTATIVE-RELATED"/>
    <property type="match status" value="1"/>
</dbReference>
<dbReference type="SUPFAM" id="SSF53448">
    <property type="entry name" value="Nucleotide-diphospho-sugar transferases"/>
    <property type="match status" value="1"/>
</dbReference>
<evidence type="ECO:0000313" key="4">
    <source>
        <dbReference type="Proteomes" id="UP000001404"/>
    </source>
</evidence>
<dbReference type="AlphaFoldDB" id="D2PJ06"/>
<dbReference type="EMBL" id="CP001731">
    <property type="protein sequence ID" value="ADB86759.1"/>
    <property type="molecule type" value="Genomic_DNA"/>
</dbReference>
<dbReference type="HOGENOM" id="CLU_896080_0_0_2"/>
<dbReference type="Proteomes" id="UP000001404">
    <property type="component" value="Chromosome"/>
</dbReference>
<feature type="transmembrane region" description="Helical" evidence="1">
    <location>
        <begin position="289"/>
        <end position="308"/>
    </location>
</feature>
<keyword evidence="1" id="KW-1133">Transmembrane helix</keyword>
<dbReference type="Gene3D" id="3.90.550.10">
    <property type="entry name" value="Spore Coat Polysaccharide Biosynthesis Protein SpsA, Chain A"/>
    <property type="match status" value="1"/>
</dbReference>
<feature type="domain" description="Glycosyltransferase 2-like" evidence="2">
    <location>
        <begin position="11"/>
        <end position="150"/>
    </location>
</feature>
<protein>
    <submittedName>
        <fullName evidence="3">Glycosyl transferase, family 2</fullName>
    </submittedName>
</protein>
<reference evidence="4" key="1">
    <citation type="journal article" date="2009" name="Proc. Natl. Acad. Sci. U.S.A.">
        <title>Biogeography of the Sulfolobus islandicus pan-genome.</title>
        <authorList>
            <person name="Reno M.L."/>
            <person name="Held N.L."/>
            <person name="Fields C.J."/>
            <person name="Burke P.V."/>
            <person name="Whitaker R.J."/>
        </authorList>
    </citation>
    <scope>NUCLEOTIDE SEQUENCE [LARGE SCALE GENOMIC DNA]</scope>
    <source>
        <strain evidence="4">L.D.8.5 / Lassen #2</strain>
    </source>
</reference>
<gene>
    <name evidence="3" type="ordered locus">LD85_1077</name>
</gene>
<dbReference type="PANTHER" id="PTHR22916">
    <property type="entry name" value="GLYCOSYLTRANSFERASE"/>
    <property type="match status" value="1"/>
</dbReference>
<dbReference type="CAZy" id="GT2">
    <property type="family name" value="Glycosyltransferase Family 2"/>
</dbReference>
<proteinExistence type="predicted"/>
<dbReference type="InterPro" id="IPR029044">
    <property type="entry name" value="Nucleotide-diphossugar_trans"/>
</dbReference>
<evidence type="ECO:0000313" key="3">
    <source>
        <dbReference type="EMBL" id="ADB86759.1"/>
    </source>
</evidence>
<dbReference type="GO" id="GO:0016740">
    <property type="term" value="F:transferase activity"/>
    <property type="evidence" value="ECO:0007669"/>
    <property type="project" value="UniProtKB-KW"/>
</dbReference>
<evidence type="ECO:0000256" key="1">
    <source>
        <dbReference type="SAM" id="Phobius"/>
    </source>
</evidence>
<dbReference type="KEGG" id="sii:LD85_1077"/>
<organism evidence="3 4">
    <name type="scientific">Saccharolobus islandicus (strain L.D.8.5 / Lassen #2)</name>
    <name type="common">Sulfolobus islandicus</name>
    <dbReference type="NCBI Taxonomy" id="425944"/>
    <lineage>
        <taxon>Archaea</taxon>
        <taxon>Thermoproteota</taxon>
        <taxon>Thermoprotei</taxon>
        <taxon>Sulfolobales</taxon>
        <taxon>Sulfolobaceae</taxon>
        <taxon>Saccharolobus</taxon>
    </lineage>
</organism>
<dbReference type="Pfam" id="PF00535">
    <property type="entry name" value="Glycos_transf_2"/>
    <property type="match status" value="1"/>
</dbReference>
<dbReference type="InterPro" id="IPR001173">
    <property type="entry name" value="Glyco_trans_2-like"/>
</dbReference>
<sequence length="310" mass="35424">MRTPLMEPLVSIVIPTLNSAKTIRKTLESIKLLNYSNVELIVVDGKSTDGTLDIVEEYKNVYNLRVVIEERRGRGVAYNRGVLESRGKYVAFLDSDATIATPGWIRDAVKVMEADDKVAVVFTKVYSPPDSTIMQKAIDTFLCKGFTTANGAVYRRDAVLKVGGFNEKMNYLQEDELLYRLKRAGYTFYVNYSDYIYHYHRNSLRSYIKQNAEAAKGAKAYKAFTGEKWIVKDSIMRLFTFLISIALSVILIVTSKILLFLGLILLFYVMLYVKVNLETCKQYRWSRYTLLAPLLIYVSLIGFFIGYVTP</sequence>
<keyword evidence="3" id="KW-0808">Transferase</keyword>
<name>D2PJ06_SACI9</name>
<keyword evidence="1" id="KW-0472">Membrane</keyword>